<dbReference type="GO" id="GO:0004067">
    <property type="term" value="F:asparaginase activity"/>
    <property type="evidence" value="ECO:0007669"/>
    <property type="project" value="UniProtKB-UniRule"/>
</dbReference>
<dbReference type="InterPro" id="IPR037152">
    <property type="entry name" value="L-asparaginase_N_sf"/>
</dbReference>
<dbReference type="Gene3D" id="3.40.50.1170">
    <property type="entry name" value="L-asparaginase, N-terminal domain"/>
    <property type="match status" value="1"/>
</dbReference>
<evidence type="ECO:0000259" key="2">
    <source>
        <dbReference type="Pfam" id="PF00710"/>
    </source>
</evidence>
<evidence type="ECO:0000313" key="3">
    <source>
        <dbReference type="EMBL" id="PMB48385.1"/>
    </source>
</evidence>
<sequence>MIHIFTTGGSIDKAYSTAASDFVVGEPQAAHLLREANVNLTYTLTELLRKDSLALTDDDRARIVEAVRHSPARQIIITHGTDTMPQTAAALASIADKTIVITGAMQPAAFKTSDAAFNLGTAIAAVQVMPAGVYIAMSGLILPAAQARKNHATNQYERVEPS</sequence>
<dbReference type="Proteomes" id="UP000234966">
    <property type="component" value="Unassembled WGS sequence"/>
</dbReference>
<feature type="binding site" evidence="1">
    <location>
        <position position="52"/>
    </location>
    <ligand>
        <name>substrate</name>
    </ligand>
</feature>
<feature type="domain" description="L-asparaginase N-terminal" evidence="2">
    <location>
        <begin position="2"/>
        <end position="154"/>
    </location>
</feature>
<name>A0A2N6MNM8_9CYAN</name>
<dbReference type="PIRSF" id="PIRSF001220">
    <property type="entry name" value="L-ASNase_gatD"/>
    <property type="match status" value="1"/>
</dbReference>
<accession>A0A2N6MNM8</accession>
<dbReference type="PANTHER" id="PTHR11707:SF28">
    <property type="entry name" value="60 KDA LYSOPHOSPHOLIPASE"/>
    <property type="match status" value="1"/>
</dbReference>
<feature type="binding site" evidence="1">
    <location>
        <begin position="81"/>
        <end position="82"/>
    </location>
    <ligand>
        <name>substrate</name>
    </ligand>
</feature>
<dbReference type="InterPro" id="IPR006034">
    <property type="entry name" value="Asparaginase/glutaminase-like"/>
</dbReference>
<dbReference type="EMBL" id="NMQI01000029">
    <property type="protein sequence ID" value="PMB48385.1"/>
    <property type="molecule type" value="Genomic_DNA"/>
</dbReference>
<evidence type="ECO:0000313" key="4">
    <source>
        <dbReference type="Proteomes" id="UP000234966"/>
    </source>
</evidence>
<gene>
    <name evidence="3" type="ORF">CEN41_01275</name>
</gene>
<dbReference type="PROSITE" id="PS51732">
    <property type="entry name" value="ASN_GLN_ASE_3"/>
    <property type="match status" value="1"/>
</dbReference>
<protein>
    <submittedName>
        <fullName evidence="3">Asparaginase</fullName>
    </submittedName>
</protein>
<organism evidence="3 4">
    <name type="scientific">Fischerella thermalis CCMEE 5330</name>
    <dbReference type="NCBI Taxonomy" id="2019670"/>
    <lineage>
        <taxon>Bacteria</taxon>
        <taxon>Bacillati</taxon>
        <taxon>Cyanobacteriota</taxon>
        <taxon>Cyanophyceae</taxon>
        <taxon>Nostocales</taxon>
        <taxon>Hapalosiphonaceae</taxon>
        <taxon>Fischerella</taxon>
    </lineage>
</organism>
<dbReference type="PRINTS" id="PR00139">
    <property type="entry name" value="ASNGLNASE"/>
</dbReference>
<evidence type="ECO:0000256" key="1">
    <source>
        <dbReference type="PIRSR" id="PIRSR001220-2"/>
    </source>
</evidence>
<comment type="caution">
    <text evidence="3">The sequence shown here is derived from an EMBL/GenBank/DDBJ whole genome shotgun (WGS) entry which is preliminary data.</text>
</comment>
<dbReference type="InterPro" id="IPR027474">
    <property type="entry name" value="L-asparaginase_N"/>
</dbReference>
<reference evidence="3 4" key="1">
    <citation type="submission" date="2017-07" db="EMBL/GenBank/DDBJ databases">
        <title>Genomes of Fischerella (Mastigocladus) sp. strains.</title>
        <authorList>
            <person name="Miller S.R."/>
        </authorList>
    </citation>
    <scope>NUCLEOTIDE SEQUENCE [LARGE SCALE GENOMIC DNA]</scope>
    <source>
        <strain evidence="3 4">CCMEE 5330</strain>
    </source>
</reference>
<dbReference type="Pfam" id="PF00710">
    <property type="entry name" value="Asparaginase"/>
    <property type="match status" value="1"/>
</dbReference>
<dbReference type="PANTHER" id="PTHR11707">
    <property type="entry name" value="L-ASPARAGINASE"/>
    <property type="match status" value="1"/>
</dbReference>
<dbReference type="AlphaFoldDB" id="A0A2N6MNM8"/>
<proteinExistence type="predicted"/>
<dbReference type="SUPFAM" id="SSF53774">
    <property type="entry name" value="Glutaminase/Asparaginase"/>
    <property type="match status" value="1"/>
</dbReference>
<dbReference type="InterPro" id="IPR036152">
    <property type="entry name" value="Asp/glu_Ase-like_sf"/>
</dbReference>
<dbReference type="PIRSF" id="PIRSF500176">
    <property type="entry name" value="L_ASNase"/>
    <property type="match status" value="1"/>
</dbReference>